<proteinExistence type="predicted"/>
<dbReference type="AlphaFoldDB" id="A0A232F5J8"/>
<reference evidence="1 2" key="1">
    <citation type="journal article" date="2017" name="Curr. Biol.">
        <title>The Evolution of Venom by Co-option of Single-Copy Genes.</title>
        <authorList>
            <person name="Martinson E.O."/>
            <person name="Mrinalini"/>
            <person name="Kelkar Y.D."/>
            <person name="Chang C.H."/>
            <person name="Werren J.H."/>
        </authorList>
    </citation>
    <scope>NUCLEOTIDE SEQUENCE [LARGE SCALE GENOMIC DNA]</scope>
    <source>
        <strain evidence="1 2">Alberta</strain>
        <tissue evidence="1">Whole body</tissue>
    </source>
</reference>
<evidence type="ECO:0000313" key="1">
    <source>
        <dbReference type="EMBL" id="OXU26071.1"/>
    </source>
</evidence>
<dbReference type="EMBL" id="NNAY01000884">
    <property type="protein sequence ID" value="OXU26071.1"/>
    <property type="molecule type" value="Genomic_DNA"/>
</dbReference>
<evidence type="ECO:0000313" key="2">
    <source>
        <dbReference type="Proteomes" id="UP000215335"/>
    </source>
</evidence>
<protein>
    <submittedName>
        <fullName evidence="1">Uncharacterized protein</fullName>
    </submittedName>
</protein>
<comment type="caution">
    <text evidence="1">The sequence shown here is derived from an EMBL/GenBank/DDBJ whole genome shotgun (WGS) entry which is preliminary data.</text>
</comment>
<accession>A0A232F5J8</accession>
<organism evidence="1 2">
    <name type="scientific">Trichomalopsis sarcophagae</name>
    <dbReference type="NCBI Taxonomy" id="543379"/>
    <lineage>
        <taxon>Eukaryota</taxon>
        <taxon>Metazoa</taxon>
        <taxon>Ecdysozoa</taxon>
        <taxon>Arthropoda</taxon>
        <taxon>Hexapoda</taxon>
        <taxon>Insecta</taxon>
        <taxon>Pterygota</taxon>
        <taxon>Neoptera</taxon>
        <taxon>Endopterygota</taxon>
        <taxon>Hymenoptera</taxon>
        <taxon>Apocrita</taxon>
        <taxon>Proctotrupomorpha</taxon>
        <taxon>Chalcidoidea</taxon>
        <taxon>Pteromalidae</taxon>
        <taxon>Pteromalinae</taxon>
        <taxon>Trichomalopsis</taxon>
    </lineage>
</organism>
<name>A0A232F5J8_9HYME</name>
<gene>
    <name evidence="1" type="ORF">TSAR_002652</name>
</gene>
<dbReference type="Proteomes" id="UP000215335">
    <property type="component" value="Unassembled WGS sequence"/>
</dbReference>
<sequence length="112" mass="13055">LRSELLLPAIITLESILYIYDETIERSRVTEVTEVINIRCEESHINNTTINHMYNVYQKIVFYFSNKHSNAENKMHPTTTTRLATTFTSYPSPSHRKIFLLVFGPNHLPNSK</sequence>
<feature type="non-terminal residue" evidence="1">
    <location>
        <position position="1"/>
    </location>
</feature>
<keyword evidence="2" id="KW-1185">Reference proteome</keyword>